<name>A0A1X7GXG3_9BACL</name>
<dbReference type="STRING" id="1313296.SAMN05661091_1200"/>
<dbReference type="RefSeq" id="WP_210190642.1">
    <property type="nucleotide sequence ID" value="NZ_LT840184.1"/>
</dbReference>
<dbReference type="Proteomes" id="UP000192940">
    <property type="component" value="Chromosome I"/>
</dbReference>
<dbReference type="AlphaFoldDB" id="A0A1X7GXG3"/>
<sequence length="260" mass="29778">MNRVNKKVISINKSGKYSFHIKFDADGVEDLIEELKAALNGIHANLRLSNASRIDQKQIRSLTISCSNEQDTLSYKESGLFLQLEDEVIEYIMSRLERCLTGDDFYPAELCEVTFGNRDMMIYGELDHRNPYEIRVTEDVNEICPGSYDHMNKISEYPPETGLKLLIVLIEYACKGTNIGPILLARSQIKKIPSCWLVSFFPEATKQSVDFNDEWEFRRLLELVHEAVPQLLKNYVEIGLASENKEVKEAAEDFATRVIT</sequence>
<evidence type="ECO:0000313" key="1">
    <source>
        <dbReference type="EMBL" id="SMF75423.1"/>
    </source>
</evidence>
<dbReference type="EMBL" id="LT840184">
    <property type="protein sequence ID" value="SMF75423.1"/>
    <property type="molecule type" value="Genomic_DNA"/>
</dbReference>
<organism evidence="1 2">
    <name type="scientific">Paenibacillus uliginis N3/975</name>
    <dbReference type="NCBI Taxonomy" id="1313296"/>
    <lineage>
        <taxon>Bacteria</taxon>
        <taxon>Bacillati</taxon>
        <taxon>Bacillota</taxon>
        <taxon>Bacilli</taxon>
        <taxon>Bacillales</taxon>
        <taxon>Paenibacillaceae</taxon>
        <taxon>Paenibacillus</taxon>
    </lineage>
</organism>
<keyword evidence="2" id="KW-1185">Reference proteome</keyword>
<evidence type="ECO:0000313" key="2">
    <source>
        <dbReference type="Proteomes" id="UP000192940"/>
    </source>
</evidence>
<gene>
    <name evidence="1" type="ORF">SAMN05661091_1200</name>
</gene>
<protein>
    <submittedName>
        <fullName evidence="1">Uncharacterized protein</fullName>
    </submittedName>
</protein>
<proteinExistence type="predicted"/>
<reference evidence="1 2" key="1">
    <citation type="submission" date="2017-04" db="EMBL/GenBank/DDBJ databases">
        <authorList>
            <person name="Afonso C.L."/>
            <person name="Miller P.J."/>
            <person name="Scott M.A."/>
            <person name="Spackman E."/>
            <person name="Goraichik I."/>
            <person name="Dimitrov K.M."/>
            <person name="Suarez D.L."/>
            <person name="Swayne D.E."/>
        </authorList>
    </citation>
    <scope>NUCLEOTIDE SEQUENCE [LARGE SCALE GENOMIC DNA]</scope>
    <source>
        <strain evidence="1 2">N3/975</strain>
    </source>
</reference>
<accession>A0A1X7GXG3</accession>